<dbReference type="Proteomes" id="UP000198767">
    <property type="component" value="Unassembled WGS sequence"/>
</dbReference>
<evidence type="ECO:0000313" key="3">
    <source>
        <dbReference type="EMBL" id="SCZ67420.1"/>
    </source>
</evidence>
<dbReference type="RefSeq" id="WP_232716477.1">
    <property type="nucleotide sequence ID" value="NZ_CANLDO010000005.1"/>
</dbReference>
<dbReference type="InterPro" id="IPR009057">
    <property type="entry name" value="Homeodomain-like_sf"/>
</dbReference>
<reference evidence="3 4" key="1">
    <citation type="submission" date="2016-10" db="EMBL/GenBank/DDBJ databases">
        <authorList>
            <person name="de Groot N.N."/>
        </authorList>
    </citation>
    <scope>NUCLEOTIDE SEQUENCE [LARGE SCALE GENOMIC DNA]</scope>
    <source>
        <strain evidence="3 4">U95</strain>
    </source>
</reference>
<evidence type="ECO:0000256" key="1">
    <source>
        <dbReference type="ARBA" id="ARBA00023015"/>
    </source>
</evidence>
<dbReference type="PANTHER" id="PTHR47506:SF1">
    <property type="entry name" value="HTH-TYPE TRANSCRIPTIONAL REGULATOR YJDC"/>
    <property type="match status" value="1"/>
</dbReference>
<dbReference type="STRING" id="1156985.SAMN04488118_10749"/>
<sequence length="175" mass="19346">MRAFWVGGYAGTTYNDLEKETGLRRQSLTYAFGDKPDLFRRALSHYIDERVARAAELLSKETSFLENLRYLLDAWEADATSGSGRGCFLVRSTAELGPDAYMAQELQRGDNILLNALTDAFRRAEEHEGLVLKASPEALARLVISVGNGAMVQAVARQDTQVSRTAHDALFSLIS</sequence>
<dbReference type="PANTHER" id="PTHR47506">
    <property type="entry name" value="TRANSCRIPTIONAL REGULATORY PROTEIN"/>
    <property type="match status" value="1"/>
</dbReference>
<dbReference type="SUPFAM" id="SSF48498">
    <property type="entry name" value="Tetracyclin repressor-like, C-terminal domain"/>
    <property type="match status" value="1"/>
</dbReference>
<dbReference type="SUPFAM" id="SSF46689">
    <property type="entry name" value="Homeodomain-like"/>
    <property type="match status" value="1"/>
</dbReference>
<evidence type="ECO:0000313" key="4">
    <source>
        <dbReference type="Proteomes" id="UP000198767"/>
    </source>
</evidence>
<accession>A0A1G5R0T6</accession>
<protein>
    <submittedName>
        <fullName evidence="3">Transcriptional regulator, TetR family</fullName>
    </submittedName>
</protein>
<dbReference type="EMBL" id="FMWG01000007">
    <property type="protein sequence ID" value="SCZ67420.1"/>
    <property type="molecule type" value="Genomic_DNA"/>
</dbReference>
<keyword evidence="2" id="KW-0804">Transcription</keyword>
<keyword evidence="1" id="KW-0805">Transcription regulation</keyword>
<evidence type="ECO:0000256" key="2">
    <source>
        <dbReference type="ARBA" id="ARBA00023163"/>
    </source>
</evidence>
<keyword evidence="4" id="KW-1185">Reference proteome</keyword>
<dbReference type="Gene3D" id="1.10.357.10">
    <property type="entry name" value="Tetracycline Repressor, domain 2"/>
    <property type="match status" value="1"/>
</dbReference>
<dbReference type="AlphaFoldDB" id="A0A1G5R0T6"/>
<name>A0A1G5R0T6_9RHOB</name>
<gene>
    <name evidence="3" type="ORF">SAMN04488118_10749</name>
</gene>
<dbReference type="InterPro" id="IPR036271">
    <property type="entry name" value="Tet_transcr_reg_TetR-rel_C_sf"/>
</dbReference>
<organism evidence="3 4">
    <name type="scientific">Epibacterium ulvae</name>
    <dbReference type="NCBI Taxonomy" id="1156985"/>
    <lineage>
        <taxon>Bacteria</taxon>
        <taxon>Pseudomonadati</taxon>
        <taxon>Pseudomonadota</taxon>
        <taxon>Alphaproteobacteria</taxon>
        <taxon>Rhodobacterales</taxon>
        <taxon>Roseobacteraceae</taxon>
        <taxon>Epibacterium</taxon>
    </lineage>
</organism>
<proteinExistence type="predicted"/>